<evidence type="ECO:0000256" key="1">
    <source>
        <dbReference type="ARBA" id="ARBA00022630"/>
    </source>
</evidence>
<evidence type="ECO:0000313" key="5">
    <source>
        <dbReference type="EMBL" id="CCH76266.1"/>
    </source>
</evidence>
<dbReference type="Gene3D" id="3.40.50.360">
    <property type="match status" value="1"/>
</dbReference>
<dbReference type="OrthoDB" id="1643408at2"/>
<dbReference type="PANTHER" id="PTHR43408">
    <property type="entry name" value="FMN REDUCTASE (NADPH)"/>
    <property type="match status" value="1"/>
</dbReference>
<organism evidence="5 6">
    <name type="scientific">Nostocoides japonicum T1-X7</name>
    <dbReference type="NCBI Taxonomy" id="1194083"/>
    <lineage>
        <taxon>Bacteria</taxon>
        <taxon>Bacillati</taxon>
        <taxon>Actinomycetota</taxon>
        <taxon>Actinomycetes</taxon>
        <taxon>Micrococcales</taxon>
        <taxon>Intrasporangiaceae</taxon>
        <taxon>Nostocoides</taxon>
    </lineage>
</organism>
<dbReference type="AlphaFoldDB" id="A0A077LT81"/>
<dbReference type="InterPro" id="IPR005025">
    <property type="entry name" value="FMN_Rdtase-like_dom"/>
</dbReference>
<proteinExistence type="predicted"/>
<keyword evidence="6" id="KW-1185">Reference proteome</keyword>
<evidence type="ECO:0000256" key="2">
    <source>
        <dbReference type="ARBA" id="ARBA00022643"/>
    </source>
</evidence>
<dbReference type="Pfam" id="PF03358">
    <property type="entry name" value="FMN_red"/>
    <property type="match status" value="1"/>
</dbReference>
<evidence type="ECO:0000313" key="6">
    <source>
        <dbReference type="Proteomes" id="UP000035721"/>
    </source>
</evidence>
<dbReference type="PANTHER" id="PTHR43408:SF2">
    <property type="entry name" value="FMN REDUCTASE (NADPH)"/>
    <property type="match status" value="1"/>
</dbReference>
<keyword evidence="1" id="KW-0285">Flavoprotein</keyword>
<dbReference type="EMBL" id="CAJB01000021">
    <property type="protein sequence ID" value="CCH76266.1"/>
    <property type="molecule type" value="Genomic_DNA"/>
</dbReference>
<accession>A0A077LT81</accession>
<protein>
    <submittedName>
        <fullName evidence="5">Predicted flavoprotein</fullName>
    </submittedName>
</protein>
<dbReference type="GO" id="GO:0016491">
    <property type="term" value="F:oxidoreductase activity"/>
    <property type="evidence" value="ECO:0007669"/>
    <property type="project" value="UniProtKB-KW"/>
</dbReference>
<dbReference type="STRING" id="1194083.BN12_1170005"/>
<dbReference type="InterPro" id="IPR023932">
    <property type="entry name" value="CE1759_FMN_reduct"/>
</dbReference>
<sequence length="220" mass="22363">MSRRLAVVTAGLSEPSSTRLLADQLSDAVRTAVTARGEALDVDVIELRELGVALAQTLTTGGLPTPAVVDALRTVAAADGLVAVTPVFAASYSGLFKMFFDVAGVDALEGMPVLVAATAGTARHSLVLDHAMRPLFAHLRAVVVPTGVFAATEDFGGGGEAGATLAARVQRAAGQLAALIVAEPVAVQGFTPSPEDSRRGTALSIGPLTPFADLLRGHDG</sequence>
<reference evidence="5 6" key="1">
    <citation type="journal article" date="2013" name="ISME J.">
        <title>A metabolic model for members of the genus Tetrasphaera involved in enhanced biological phosphorus removal.</title>
        <authorList>
            <person name="Kristiansen R."/>
            <person name="Nguyen H.T.T."/>
            <person name="Saunders A.M."/>
            <person name="Nielsen J.L."/>
            <person name="Wimmer R."/>
            <person name="Le V.Q."/>
            <person name="McIlroy S.J."/>
            <person name="Petrovski S."/>
            <person name="Seviour R.J."/>
            <person name="Calteau A."/>
            <person name="Nielsen K.L."/>
            <person name="Nielsen P.H."/>
        </authorList>
    </citation>
    <scope>NUCLEOTIDE SEQUENCE [LARGE SCALE GENOMIC DNA]</scope>
    <source>
        <strain evidence="5 6">T1-X7</strain>
    </source>
</reference>
<evidence type="ECO:0000256" key="3">
    <source>
        <dbReference type="ARBA" id="ARBA00023002"/>
    </source>
</evidence>
<dbReference type="RefSeq" id="WP_048552990.1">
    <property type="nucleotide sequence ID" value="NZ_HF570958.1"/>
</dbReference>
<keyword evidence="3" id="KW-0560">Oxidoreductase</keyword>
<dbReference type="Proteomes" id="UP000035721">
    <property type="component" value="Unassembled WGS sequence"/>
</dbReference>
<dbReference type="InterPro" id="IPR029039">
    <property type="entry name" value="Flavoprotein-like_sf"/>
</dbReference>
<dbReference type="NCBIfam" id="TIGR04037">
    <property type="entry name" value="LLM_duo_CE1759"/>
    <property type="match status" value="1"/>
</dbReference>
<dbReference type="SUPFAM" id="SSF52218">
    <property type="entry name" value="Flavoproteins"/>
    <property type="match status" value="1"/>
</dbReference>
<feature type="domain" description="NADPH-dependent FMN reductase-like" evidence="4">
    <location>
        <begin position="4"/>
        <end position="154"/>
    </location>
</feature>
<comment type="caution">
    <text evidence="5">The sequence shown here is derived from an EMBL/GenBank/DDBJ whole genome shotgun (WGS) entry which is preliminary data.</text>
</comment>
<name>A0A077LT81_9MICO</name>
<dbReference type="InterPro" id="IPR051814">
    <property type="entry name" value="NAD(P)H-dep_FMN_reductase"/>
</dbReference>
<gene>
    <name evidence="5" type="ORF">BN12_1170005</name>
</gene>
<keyword evidence="2" id="KW-0288">FMN</keyword>
<evidence type="ECO:0000259" key="4">
    <source>
        <dbReference type="Pfam" id="PF03358"/>
    </source>
</evidence>